<dbReference type="Pfam" id="PF00903">
    <property type="entry name" value="Glyoxalase"/>
    <property type="match status" value="1"/>
</dbReference>
<accession>A0AAV3U4W7</accession>
<comment type="caution">
    <text evidence="2">The sequence shown here is derived from an EMBL/GenBank/DDBJ whole genome shotgun (WGS) entry which is preliminary data.</text>
</comment>
<dbReference type="Proteomes" id="UP001409585">
    <property type="component" value="Unassembled WGS sequence"/>
</dbReference>
<feature type="domain" description="VOC" evidence="1">
    <location>
        <begin position="1"/>
        <end position="118"/>
    </location>
</feature>
<dbReference type="PROSITE" id="PS51819">
    <property type="entry name" value="VOC"/>
    <property type="match status" value="1"/>
</dbReference>
<protein>
    <submittedName>
        <fullName evidence="2">VOC family protein</fullName>
    </submittedName>
</protein>
<dbReference type="RefSeq" id="WP_390517711.1">
    <property type="nucleotide sequence ID" value="NZ_AP031496.1"/>
</dbReference>
<reference evidence="3" key="1">
    <citation type="journal article" date="2019" name="Int. J. Syst. Evol. Microbiol.">
        <title>The Global Catalogue of Microorganisms (GCM) 10K type strain sequencing project: providing services to taxonomists for standard genome sequencing and annotation.</title>
        <authorList>
            <consortium name="The Broad Institute Genomics Platform"/>
            <consortium name="The Broad Institute Genome Sequencing Center for Infectious Disease"/>
            <person name="Wu L."/>
            <person name="Ma J."/>
        </authorList>
    </citation>
    <scope>NUCLEOTIDE SEQUENCE [LARGE SCALE GENOMIC DNA]</scope>
    <source>
        <strain evidence="3">JCM 19134</strain>
    </source>
</reference>
<dbReference type="InterPro" id="IPR029068">
    <property type="entry name" value="Glyas_Bleomycin-R_OHBP_Dase"/>
</dbReference>
<dbReference type="InterPro" id="IPR037523">
    <property type="entry name" value="VOC_core"/>
</dbReference>
<name>A0AAV3U4W7_9ALTE</name>
<proteinExistence type="predicted"/>
<dbReference type="PANTHER" id="PTHR35006:SF2">
    <property type="entry name" value="GLYOXALASE FAMILY PROTEIN (AFU_ORTHOLOGUE AFUA_5G14830)"/>
    <property type="match status" value="1"/>
</dbReference>
<keyword evidence="3" id="KW-1185">Reference proteome</keyword>
<evidence type="ECO:0000313" key="3">
    <source>
        <dbReference type="Proteomes" id="UP001409585"/>
    </source>
</evidence>
<dbReference type="AlphaFoldDB" id="A0AAV3U4W7"/>
<dbReference type="SUPFAM" id="SSF54593">
    <property type="entry name" value="Glyoxalase/Bleomycin resistance protein/Dihydroxybiphenyl dioxygenase"/>
    <property type="match status" value="1"/>
</dbReference>
<sequence>MFDHIVFGVSDYEESKSFFLKSLKPIGIVVVDEGPLGIELSTDGKSSLCIRRNGEKTTPLHIALVAENRHQVDEFYQAALASGGKDNGAPGIRPEYSSHYYAAFIIGPDGHNIEVVCHENESQLPDRE</sequence>
<dbReference type="EMBL" id="BAABLX010000028">
    <property type="protein sequence ID" value="GAA4949087.1"/>
    <property type="molecule type" value="Genomic_DNA"/>
</dbReference>
<dbReference type="Gene3D" id="3.10.180.10">
    <property type="entry name" value="2,3-Dihydroxybiphenyl 1,2-Dioxygenase, domain 1"/>
    <property type="match status" value="1"/>
</dbReference>
<dbReference type="InterPro" id="IPR004360">
    <property type="entry name" value="Glyas_Fos-R_dOase_dom"/>
</dbReference>
<gene>
    <name evidence="2" type="ORF">GCM10025791_31590</name>
</gene>
<dbReference type="CDD" id="cd07262">
    <property type="entry name" value="VOC_like"/>
    <property type="match status" value="1"/>
</dbReference>
<organism evidence="2 3">
    <name type="scientific">Halioxenophilus aromaticivorans</name>
    <dbReference type="NCBI Taxonomy" id="1306992"/>
    <lineage>
        <taxon>Bacteria</taxon>
        <taxon>Pseudomonadati</taxon>
        <taxon>Pseudomonadota</taxon>
        <taxon>Gammaproteobacteria</taxon>
        <taxon>Alteromonadales</taxon>
        <taxon>Alteromonadaceae</taxon>
        <taxon>Halioxenophilus</taxon>
    </lineage>
</organism>
<evidence type="ECO:0000313" key="2">
    <source>
        <dbReference type="EMBL" id="GAA4949087.1"/>
    </source>
</evidence>
<evidence type="ECO:0000259" key="1">
    <source>
        <dbReference type="PROSITE" id="PS51819"/>
    </source>
</evidence>
<dbReference type="PANTHER" id="PTHR35006">
    <property type="entry name" value="GLYOXALASE FAMILY PROTEIN (AFU_ORTHOLOGUE AFUA_5G14830)"/>
    <property type="match status" value="1"/>
</dbReference>